<accession>A9FCM1</accession>
<dbReference type="KEGG" id="scl:sce1519"/>
<feature type="region of interest" description="Disordered" evidence="1">
    <location>
        <begin position="151"/>
        <end position="196"/>
    </location>
</feature>
<proteinExistence type="predicted"/>
<protein>
    <submittedName>
        <fullName evidence="2">Uncharacterized protein</fullName>
    </submittedName>
</protein>
<evidence type="ECO:0000313" key="2">
    <source>
        <dbReference type="EMBL" id="CAN91677.1"/>
    </source>
</evidence>
<dbReference type="HOGENOM" id="CLU_754200_0_0_7"/>
<dbReference type="Proteomes" id="UP000002139">
    <property type="component" value="Chromosome"/>
</dbReference>
<keyword evidence="3" id="KW-1185">Reference proteome</keyword>
<feature type="compositionally biased region" description="Pro residues" evidence="1">
    <location>
        <begin position="157"/>
        <end position="167"/>
    </location>
</feature>
<evidence type="ECO:0000256" key="1">
    <source>
        <dbReference type="SAM" id="MobiDB-lite"/>
    </source>
</evidence>
<sequence>MLFVLSSGRVAPRPQKVSAPPSDPRRVRALRNAVRQGAIAVVGWLVLVRAEAAHAANVGAAVELDEQRCVTLDAVRAAAALRGGHVDADSPVRLRVHVREAEPPSAVTLVITGEGAHGAIEARTIVADSCAEAVSALGLVVTMAGEDELAPVEAPRAEPPSLTPPARPSQDTARELSATSTAPPARSSRTTARETTPATKLYTALGLVATPLHEGPAGARLSGGFASGRLFLPWAELGMGATLPRTVFGGGAAVNLTWLTVRASLAPLGASLGDHVFVSAYIMLDVGALLASGEGAPKVDSRWRPWIEAGAGARMRALLGAWSFVEWQVGAALPLLRDEFYYVHGGTAYQAPAVRLDAALSVGVLFP</sequence>
<feature type="compositionally biased region" description="Low complexity" evidence="1">
    <location>
        <begin position="177"/>
        <end position="196"/>
    </location>
</feature>
<reference evidence="2 3" key="1">
    <citation type="journal article" date="2007" name="Nat. Biotechnol.">
        <title>Complete genome sequence of the myxobacterium Sorangium cellulosum.</title>
        <authorList>
            <person name="Schneiker S."/>
            <person name="Perlova O."/>
            <person name="Kaiser O."/>
            <person name="Gerth K."/>
            <person name="Alici A."/>
            <person name="Altmeyer M.O."/>
            <person name="Bartels D."/>
            <person name="Bekel T."/>
            <person name="Beyer S."/>
            <person name="Bode E."/>
            <person name="Bode H.B."/>
            <person name="Bolten C.J."/>
            <person name="Choudhuri J.V."/>
            <person name="Doss S."/>
            <person name="Elnakady Y.A."/>
            <person name="Frank B."/>
            <person name="Gaigalat L."/>
            <person name="Goesmann A."/>
            <person name="Groeger C."/>
            <person name="Gross F."/>
            <person name="Jelsbak L."/>
            <person name="Jelsbak L."/>
            <person name="Kalinowski J."/>
            <person name="Kegler C."/>
            <person name="Knauber T."/>
            <person name="Konietzny S."/>
            <person name="Kopp M."/>
            <person name="Krause L."/>
            <person name="Krug D."/>
            <person name="Linke B."/>
            <person name="Mahmud T."/>
            <person name="Martinez-Arias R."/>
            <person name="McHardy A.C."/>
            <person name="Merai M."/>
            <person name="Meyer F."/>
            <person name="Mormann S."/>
            <person name="Munoz-Dorado J."/>
            <person name="Perez J."/>
            <person name="Pradella S."/>
            <person name="Rachid S."/>
            <person name="Raddatz G."/>
            <person name="Rosenau F."/>
            <person name="Rueckert C."/>
            <person name="Sasse F."/>
            <person name="Scharfe M."/>
            <person name="Schuster S.C."/>
            <person name="Suen G."/>
            <person name="Treuner-Lange A."/>
            <person name="Velicer G.J."/>
            <person name="Vorholter F.-J."/>
            <person name="Weissman K.J."/>
            <person name="Welch R.D."/>
            <person name="Wenzel S.C."/>
            <person name="Whitworth D.E."/>
            <person name="Wilhelm S."/>
            <person name="Wittmann C."/>
            <person name="Bloecker H."/>
            <person name="Puehler A."/>
            <person name="Mueller R."/>
        </authorList>
    </citation>
    <scope>NUCLEOTIDE SEQUENCE [LARGE SCALE GENOMIC DNA]</scope>
    <source>
        <strain evidence="3">So ce56</strain>
    </source>
</reference>
<organism evidence="2 3">
    <name type="scientific">Sorangium cellulosum (strain So ce56)</name>
    <name type="common">Polyangium cellulosum (strain So ce56)</name>
    <dbReference type="NCBI Taxonomy" id="448385"/>
    <lineage>
        <taxon>Bacteria</taxon>
        <taxon>Pseudomonadati</taxon>
        <taxon>Myxococcota</taxon>
        <taxon>Polyangia</taxon>
        <taxon>Polyangiales</taxon>
        <taxon>Polyangiaceae</taxon>
        <taxon>Sorangium</taxon>
    </lineage>
</organism>
<gene>
    <name evidence="2" type="ordered locus">sce1519</name>
</gene>
<dbReference type="STRING" id="448385.sce1519"/>
<dbReference type="AlphaFoldDB" id="A9FCM1"/>
<name>A9FCM1_SORC5</name>
<evidence type="ECO:0000313" key="3">
    <source>
        <dbReference type="Proteomes" id="UP000002139"/>
    </source>
</evidence>
<dbReference type="EMBL" id="AM746676">
    <property type="protein sequence ID" value="CAN91677.1"/>
    <property type="molecule type" value="Genomic_DNA"/>
</dbReference>